<dbReference type="PANTHER" id="PTHR30474:SF1">
    <property type="entry name" value="PEPTIDOGLYCAN GLYCOSYLTRANSFERASE MRDB"/>
    <property type="match status" value="1"/>
</dbReference>
<dbReference type="InterPro" id="IPR001182">
    <property type="entry name" value="FtsW/RodA"/>
</dbReference>
<protein>
    <submittedName>
        <fullName evidence="7">FtsW/RodA/SpoVE family cell cycle protein</fullName>
    </submittedName>
</protein>
<reference evidence="7 8" key="1">
    <citation type="submission" date="2021-03" db="EMBL/GenBank/DDBJ databases">
        <title>Whole genome sequence of Metabacillus bambusae BG109.</title>
        <authorList>
            <person name="Jeong J.W."/>
        </authorList>
    </citation>
    <scope>NUCLEOTIDE SEQUENCE [LARGE SCALE GENOMIC DNA]</scope>
    <source>
        <strain evidence="7 8">BG109</strain>
    </source>
</reference>
<dbReference type="EMBL" id="JAGDEL010000004">
    <property type="protein sequence ID" value="MBO1511522.1"/>
    <property type="molecule type" value="Genomic_DNA"/>
</dbReference>
<dbReference type="Pfam" id="PF01098">
    <property type="entry name" value="FTSW_RODA_SPOVE"/>
    <property type="match status" value="1"/>
</dbReference>
<feature type="transmembrane region" description="Helical" evidence="6">
    <location>
        <begin position="106"/>
        <end position="127"/>
    </location>
</feature>
<dbReference type="Proteomes" id="UP000663981">
    <property type="component" value="Unassembled WGS sequence"/>
</dbReference>
<keyword evidence="3" id="KW-0133">Cell shape</keyword>
<evidence type="ECO:0000256" key="1">
    <source>
        <dbReference type="ARBA" id="ARBA00004141"/>
    </source>
</evidence>
<feature type="transmembrane region" description="Helical" evidence="6">
    <location>
        <begin position="323"/>
        <end position="345"/>
    </location>
</feature>
<evidence type="ECO:0000256" key="4">
    <source>
        <dbReference type="ARBA" id="ARBA00022989"/>
    </source>
</evidence>
<feature type="transmembrane region" description="Helical" evidence="6">
    <location>
        <begin position="76"/>
        <end position="100"/>
    </location>
</feature>
<keyword evidence="4 6" id="KW-1133">Transmembrane helix</keyword>
<keyword evidence="8" id="KW-1185">Reference proteome</keyword>
<sequence>MKNKRHIFLSEVTTQIKSNEAKKYVSKELDYHLTQGKKVWMEKGLEDLDAEEKVIEQMGSPIDLGRQFNKIHRPRVDWLIILLLVTTLCLGFLPLFPLGYMDEPHFITYKVVFTFLGSVIAIGLMLIDYKKLTRLGWFFYTLGTLLLLSIYFFSNTLIGGVPVIQIGPITIESLMAVPFFFLAWASFFNNKKLKGWHFGILVFISTFLFFIADSIATTYIYIVMVISMLGWSKFSRKTILIILGSMVSSFFILGILVWKYISLEQKDRILGFLNPEKYATGAGYPYLYSKEFIINAGWFGNSAGSEFIPQAHTNFVFVTFTYYYGWIFAFVLVLILSLFVARMVVVFNKINDSYGKLLLVGAVVLYSVQLFSNIGMVLGLFPLTTMSLPFISYGLMPTMFNAVLIGIVLSVYRRKNILIIS</sequence>
<comment type="caution">
    <text evidence="7">The sequence shown here is derived from an EMBL/GenBank/DDBJ whole genome shotgun (WGS) entry which is preliminary data.</text>
</comment>
<feature type="transmembrane region" description="Helical" evidence="6">
    <location>
        <begin position="390"/>
        <end position="412"/>
    </location>
</feature>
<evidence type="ECO:0000256" key="2">
    <source>
        <dbReference type="ARBA" id="ARBA00022692"/>
    </source>
</evidence>
<evidence type="ECO:0000256" key="5">
    <source>
        <dbReference type="ARBA" id="ARBA00023136"/>
    </source>
</evidence>
<feature type="transmembrane region" description="Helical" evidence="6">
    <location>
        <begin position="195"/>
        <end position="212"/>
    </location>
</feature>
<dbReference type="PANTHER" id="PTHR30474">
    <property type="entry name" value="CELL CYCLE PROTEIN"/>
    <property type="match status" value="1"/>
</dbReference>
<feature type="transmembrane region" description="Helical" evidence="6">
    <location>
        <begin position="134"/>
        <end position="154"/>
    </location>
</feature>
<organism evidence="7 8">
    <name type="scientific">Metabacillus bambusae</name>
    <dbReference type="NCBI Taxonomy" id="2795218"/>
    <lineage>
        <taxon>Bacteria</taxon>
        <taxon>Bacillati</taxon>
        <taxon>Bacillota</taxon>
        <taxon>Bacilli</taxon>
        <taxon>Bacillales</taxon>
        <taxon>Bacillaceae</taxon>
        <taxon>Metabacillus</taxon>
    </lineage>
</organism>
<evidence type="ECO:0000313" key="7">
    <source>
        <dbReference type="EMBL" id="MBO1511522.1"/>
    </source>
</evidence>
<evidence type="ECO:0000256" key="6">
    <source>
        <dbReference type="SAM" id="Phobius"/>
    </source>
</evidence>
<keyword evidence="5 6" id="KW-0472">Membrane</keyword>
<evidence type="ECO:0000256" key="3">
    <source>
        <dbReference type="ARBA" id="ARBA00022960"/>
    </source>
</evidence>
<name>A0ABS3MZS4_9BACI</name>
<dbReference type="RefSeq" id="WP_207976599.1">
    <property type="nucleotide sequence ID" value="NZ_JAGDEL010000004.1"/>
</dbReference>
<accession>A0ABS3MZS4</accession>
<gene>
    <name evidence="7" type="ORF">I7822_07560</name>
</gene>
<proteinExistence type="predicted"/>
<keyword evidence="2 6" id="KW-0812">Transmembrane</keyword>
<feature type="transmembrane region" description="Helical" evidence="6">
    <location>
        <begin position="166"/>
        <end position="188"/>
    </location>
</feature>
<comment type="subcellular location">
    <subcellularLocation>
        <location evidence="1">Membrane</location>
        <topology evidence="1">Multi-pass membrane protein</topology>
    </subcellularLocation>
</comment>
<feature type="transmembrane region" description="Helical" evidence="6">
    <location>
        <begin position="218"/>
        <end position="234"/>
    </location>
</feature>
<feature type="transmembrane region" description="Helical" evidence="6">
    <location>
        <begin position="357"/>
        <end position="378"/>
    </location>
</feature>
<feature type="transmembrane region" description="Helical" evidence="6">
    <location>
        <begin position="241"/>
        <end position="261"/>
    </location>
</feature>
<evidence type="ECO:0000313" key="8">
    <source>
        <dbReference type="Proteomes" id="UP000663981"/>
    </source>
</evidence>